<name>A0A1Y2STT2_9BIFI</name>
<dbReference type="EMBL" id="NEKC01000003">
    <property type="protein sequence ID" value="OTA29878.1"/>
    <property type="molecule type" value="Genomic_DNA"/>
</dbReference>
<protein>
    <submittedName>
        <fullName evidence="2">Uncharacterized protein</fullName>
    </submittedName>
</protein>
<dbReference type="Proteomes" id="UP000243540">
    <property type="component" value="Unassembled WGS sequence"/>
</dbReference>
<reference evidence="2 3" key="1">
    <citation type="submission" date="2017-04" db="EMBL/GenBank/DDBJ databases">
        <title>Draft genome sequences of Alloscardovia macacae UMA81211 and UMA81212 isolated from the feces of a rhesus macaque (Macaca mulatta).</title>
        <authorList>
            <person name="Albert K."/>
            <person name="Sela D.A."/>
        </authorList>
    </citation>
    <scope>NUCLEOTIDE SEQUENCE [LARGE SCALE GENOMIC DNA]</scope>
    <source>
        <strain evidence="2 3">UMA81212</strain>
    </source>
</reference>
<gene>
    <name evidence="2" type="ORF">B9T39_02015</name>
</gene>
<dbReference type="STRING" id="1160091.B9T39_02015"/>
<keyword evidence="1" id="KW-0472">Membrane</keyword>
<keyword evidence="1" id="KW-0812">Transmembrane</keyword>
<proteinExistence type="predicted"/>
<dbReference type="AlphaFoldDB" id="A0A1Y2STT2"/>
<feature type="transmembrane region" description="Helical" evidence="1">
    <location>
        <begin position="62"/>
        <end position="83"/>
    </location>
</feature>
<sequence length="85" mass="8903">MVDTVVHAAGMVLAAVDGRTAINQVLDLIKWGVGIFGGFQIIWGAIKIGTGLQQRDGNETSTGMWTLVGGSIIVLAVGFFAWLTA</sequence>
<evidence type="ECO:0000256" key="1">
    <source>
        <dbReference type="SAM" id="Phobius"/>
    </source>
</evidence>
<accession>A0A1Y2STT2</accession>
<feature type="transmembrane region" description="Helical" evidence="1">
    <location>
        <begin position="28"/>
        <end position="50"/>
    </location>
</feature>
<evidence type="ECO:0000313" key="2">
    <source>
        <dbReference type="EMBL" id="OTA29878.1"/>
    </source>
</evidence>
<comment type="caution">
    <text evidence="2">The sequence shown here is derived from an EMBL/GenBank/DDBJ whole genome shotgun (WGS) entry which is preliminary data.</text>
</comment>
<keyword evidence="1" id="KW-1133">Transmembrane helix</keyword>
<evidence type="ECO:0000313" key="3">
    <source>
        <dbReference type="Proteomes" id="UP000243540"/>
    </source>
</evidence>
<organism evidence="2 3">
    <name type="scientific">Alloscardovia macacae</name>
    <dbReference type="NCBI Taxonomy" id="1160091"/>
    <lineage>
        <taxon>Bacteria</taxon>
        <taxon>Bacillati</taxon>
        <taxon>Actinomycetota</taxon>
        <taxon>Actinomycetes</taxon>
        <taxon>Bifidobacteriales</taxon>
        <taxon>Bifidobacteriaceae</taxon>
        <taxon>Alloscardovia</taxon>
    </lineage>
</organism>